<sequence>MTDIYLTKTPTGALVPADSDSADYLKKHKVGQGFKAKITRARNVMFLRKFFALLNYGFDTWKPLEAVYHGQIAEKNFKQFREDITILAGYFETFVRMDGSVQLRAKSISFANMDEDEFESLYSAVIDVLLKRIFINQTRGDVENVVNNILAFS</sequence>
<evidence type="ECO:0000313" key="1">
    <source>
        <dbReference type="EMBL" id="EEO29281.1"/>
    </source>
</evidence>
<proteinExistence type="predicted"/>
<dbReference type="eggNOG" id="ENOG502ZBQQ">
    <property type="taxonomic scope" value="Bacteria"/>
</dbReference>
<dbReference type="EMBL" id="GG658170">
    <property type="protein sequence ID" value="EEO29281.1"/>
    <property type="molecule type" value="Genomic_DNA"/>
</dbReference>
<dbReference type="STRING" id="847.BRW83_1961"/>
<dbReference type="AlphaFoldDB" id="C3X7V5"/>
<dbReference type="InterPro" id="IPR009797">
    <property type="entry name" value="DUF1367"/>
</dbReference>
<dbReference type="RefSeq" id="WP_005879646.1">
    <property type="nucleotide sequence ID" value="NZ_CP019430.1"/>
</dbReference>
<name>C3X7V5_OXAFO</name>
<dbReference type="Proteomes" id="UP000005089">
    <property type="component" value="Unassembled WGS sequence"/>
</dbReference>
<gene>
    <name evidence="1" type="ORF">OFBG_00309</name>
</gene>
<dbReference type="GeneID" id="77135790"/>
<dbReference type="HOGENOM" id="CLU_096415_0_0_4"/>
<dbReference type="Pfam" id="PF07105">
    <property type="entry name" value="DUF1367"/>
    <property type="match status" value="2"/>
</dbReference>
<accession>C3X7V5</accession>
<evidence type="ECO:0000313" key="2">
    <source>
        <dbReference type="Proteomes" id="UP000005089"/>
    </source>
</evidence>
<keyword evidence="2" id="KW-1185">Reference proteome</keyword>
<protein>
    <recommendedName>
        <fullName evidence="3">DUF1367 family protein</fullName>
    </recommendedName>
</protein>
<reference evidence="1 2" key="1">
    <citation type="submission" date="2009-02" db="EMBL/GenBank/DDBJ databases">
        <title>The Genome Sequence of Oxalobacter formigenes OXCC13.</title>
        <authorList>
            <consortium name="The Broad Institute Genome Sequencing Platform"/>
            <person name="Ward D."/>
            <person name="Young S.K."/>
            <person name="Kodira C.D."/>
            <person name="Zeng Q."/>
            <person name="Koehrsen M."/>
            <person name="Alvarado L."/>
            <person name="Berlin A."/>
            <person name="Borenstein D."/>
            <person name="Chen Z."/>
            <person name="Engels R."/>
            <person name="Freedman E."/>
            <person name="Gellesch M."/>
            <person name="Goldberg J."/>
            <person name="Griggs A."/>
            <person name="Gujja S."/>
            <person name="Heiman D."/>
            <person name="Hepburn T."/>
            <person name="Howarth C."/>
            <person name="Jen D."/>
            <person name="Larson L."/>
            <person name="Lewis B."/>
            <person name="Mehta T."/>
            <person name="Park D."/>
            <person name="Pearson M."/>
            <person name="Roberts A."/>
            <person name="Saif S."/>
            <person name="Shea T."/>
            <person name="Shenoy N."/>
            <person name="Sisk P."/>
            <person name="Stolte C."/>
            <person name="Sykes S."/>
            <person name="Walk T."/>
            <person name="White J."/>
            <person name="Yandava C."/>
            <person name="Allison M.J."/>
            <person name="Lander E."/>
            <person name="Nusbaum C."/>
            <person name="Galagan J."/>
            <person name="Birren B."/>
        </authorList>
    </citation>
    <scope>NUCLEOTIDE SEQUENCE [LARGE SCALE GENOMIC DNA]</scope>
    <source>
        <strain evidence="1 2">OXCC13</strain>
    </source>
</reference>
<evidence type="ECO:0008006" key="3">
    <source>
        <dbReference type="Google" id="ProtNLM"/>
    </source>
</evidence>
<organism evidence="1 2">
    <name type="scientific">Oxalobacter formigenes OXCC13</name>
    <dbReference type="NCBI Taxonomy" id="556269"/>
    <lineage>
        <taxon>Bacteria</taxon>
        <taxon>Pseudomonadati</taxon>
        <taxon>Pseudomonadota</taxon>
        <taxon>Betaproteobacteria</taxon>
        <taxon>Burkholderiales</taxon>
        <taxon>Oxalobacteraceae</taxon>
        <taxon>Oxalobacter</taxon>
    </lineage>
</organism>